<evidence type="ECO:0000313" key="2">
    <source>
        <dbReference type="Proteomes" id="UP000199072"/>
    </source>
</evidence>
<sequence>MSLSLYLDQHYSFEISFYEDEYQPGVLCLILTPDQHYMLLQKELVSGHWRQVAGGNFHPAFQQAILESSRNLINCMLAVRPLQKAADLDPCFRI</sequence>
<name>A0A1G7LDS7_9SPHI</name>
<dbReference type="EMBL" id="FNAI01000018">
    <property type="protein sequence ID" value="SDF47536.1"/>
    <property type="molecule type" value="Genomic_DNA"/>
</dbReference>
<proteinExistence type="predicted"/>
<dbReference type="RefSeq" id="WP_091155725.1">
    <property type="nucleotide sequence ID" value="NZ_FNAI01000018.1"/>
</dbReference>
<gene>
    <name evidence="1" type="ORF">SAMN05216464_118128</name>
</gene>
<organism evidence="1 2">
    <name type="scientific">Mucilaginibacter pineti</name>
    <dbReference type="NCBI Taxonomy" id="1391627"/>
    <lineage>
        <taxon>Bacteria</taxon>
        <taxon>Pseudomonadati</taxon>
        <taxon>Bacteroidota</taxon>
        <taxon>Sphingobacteriia</taxon>
        <taxon>Sphingobacteriales</taxon>
        <taxon>Sphingobacteriaceae</taxon>
        <taxon>Mucilaginibacter</taxon>
    </lineage>
</organism>
<dbReference type="STRING" id="1391627.SAMN05216464_118128"/>
<keyword evidence="2" id="KW-1185">Reference proteome</keyword>
<dbReference type="OrthoDB" id="9946710at2"/>
<dbReference type="Proteomes" id="UP000199072">
    <property type="component" value="Unassembled WGS sequence"/>
</dbReference>
<accession>A0A1G7LDS7</accession>
<dbReference type="AlphaFoldDB" id="A0A1G7LDS7"/>
<evidence type="ECO:0000313" key="1">
    <source>
        <dbReference type="EMBL" id="SDF47536.1"/>
    </source>
</evidence>
<protein>
    <submittedName>
        <fullName evidence="1">Uncharacterized protein</fullName>
    </submittedName>
</protein>
<reference evidence="1 2" key="1">
    <citation type="submission" date="2016-10" db="EMBL/GenBank/DDBJ databases">
        <authorList>
            <person name="de Groot N.N."/>
        </authorList>
    </citation>
    <scope>NUCLEOTIDE SEQUENCE [LARGE SCALE GENOMIC DNA]</scope>
    <source>
        <strain evidence="1 2">47C3B</strain>
    </source>
</reference>